<keyword evidence="4" id="KW-1185">Reference proteome</keyword>
<dbReference type="InterPro" id="IPR005018">
    <property type="entry name" value="DOMON_domain"/>
</dbReference>
<dbReference type="EMBL" id="UYWY01021655">
    <property type="protein sequence ID" value="VDM44610.1"/>
    <property type="molecule type" value="Genomic_DNA"/>
</dbReference>
<evidence type="ECO:0000313" key="3">
    <source>
        <dbReference type="EMBL" id="VDM44610.1"/>
    </source>
</evidence>
<reference evidence="5" key="1">
    <citation type="submission" date="2016-06" db="UniProtKB">
        <authorList>
            <consortium name="WormBaseParasite"/>
        </authorList>
    </citation>
    <scope>IDENTIFICATION</scope>
</reference>
<evidence type="ECO:0000259" key="2">
    <source>
        <dbReference type="PROSITE" id="PS50836"/>
    </source>
</evidence>
<dbReference type="Pfam" id="PF03351">
    <property type="entry name" value="DOMON"/>
    <property type="match status" value="1"/>
</dbReference>
<dbReference type="PANTHER" id="PTHR36516">
    <property type="entry name" value="PROTEIN CBG04168-RELATED"/>
    <property type="match status" value="1"/>
</dbReference>
<evidence type="ECO:0000313" key="4">
    <source>
        <dbReference type="Proteomes" id="UP000050794"/>
    </source>
</evidence>
<feature type="chain" id="PRO_5044553499" evidence="1">
    <location>
        <begin position="22"/>
        <end position="184"/>
    </location>
</feature>
<dbReference type="WBParaSite" id="TCNE_0001328901-mRNA-1">
    <property type="protein sequence ID" value="TCNE_0001328901-mRNA-1"/>
    <property type="gene ID" value="TCNE_0001328901"/>
</dbReference>
<name>A0A183UXR9_TOXCA</name>
<evidence type="ECO:0000313" key="5">
    <source>
        <dbReference type="WBParaSite" id="TCNE_0001328901-mRNA-1"/>
    </source>
</evidence>
<proteinExistence type="predicted"/>
<feature type="domain" description="DOMON" evidence="2">
    <location>
        <begin position="29"/>
        <end position="157"/>
    </location>
</feature>
<feature type="signal peptide" evidence="1">
    <location>
        <begin position="1"/>
        <end position="21"/>
    </location>
</feature>
<dbReference type="AlphaFoldDB" id="A0A183UXR9"/>
<dbReference type="PROSITE" id="PS50836">
    <property type="entry name" value="DOMON"/>
    <property type="match status" value="1"/>
</dbReference>
<dbReference type="CDD" id="cd09631">
    <property type="entry name" value="DOMON_DOH"/>
    <property type="match status" value="1"/>
</dbReference>
<keyword evidence="1" id="KW-0732">Signal</keyword>
<dbReference type="PANTHER" id="PTHR36516:SF6">
    <property type="entry name" value="DOMON DOMAIN-CONTAINING PROTEIN"/>
    <property type="match status" value="1"/>
</dbReference>
<reference evidence="3 4" key="2">
    <citation type="submission" date="2018-11" db="EMBL/GenBank/DDBJ databases">
        <authorList>
            <consortium name="Pathogen Informatics"/>
        </authorList>
    </citation>
    <scope>NUCLEOTIDE SEQUENCE [LARGE SCALE GENOMIC DNA]</scope>
</reference>
<dbReference type="InterPro" id="IPR045266">
    <property type="entry name" value="DOH_DOMON"/>
</dbReference>
<gene>
    <name evidence="3" type="ORF">TCNE_LOCUS13289</name>
</gene>
<protein>
    <submittedName>
        <fullName evidence="5">DOMON domain-containing protein</fullName>
    </submittedName>
</protein>
<sequence length="184" mass="20697">MPNSMLFALFVSLLCLQGVLSTTCEFRDGAYKLEWYLDNMRTVHFQLTLVNVPYGAIGWTGVGFGNSMVCLHFGIKNSGLDVIVVRVMGSRIAVNDESVLGFRSPWSDQNQDVQMEMASLNNGVLRVRFSRPLRTNDAFGDRVLNGCQPWQFPVTLSRMTLDGSLHMHGVTPRMRTVCIQRCML</sequence>
<organism evidence="4 5">
    <name type="scientific">Toxocara canis</name>
    <name type="common">Canine roundworm</name>
    <dbReference type="NCBI Taxonomy" id="6265"/>
    <lineage>
        <taxon>Eukaryota</taxon>
        <taxon>Metazoa</taxon>
        <taxon>Ecdysozoa</taxon>
        <taxon>Nematoda</taxon>
        <taxon>Chromadorea</taxon>
        <taxon>Rhabditida</taxon>
        <taxon>Spirurina</taxon>
        <taxon>Ascaridomorpha</taxon>
        <taxon>Ascaridoidea</taxon>
        <taxon>Toxocaridae</taxon>
        <taxon>Toxocara</taxon>
    </lineage>
</organism>
<dbReference type="Proteomes" id="UP000050794">
    <property type="component" value="Unassembled WGS sequence"/>
</dbReference>
<accession>A0A183UXR9</accession>
<evidence type="ECO:0000256" key="1">
    <source>
        <dbReference type="SAM" id="SignalP"/>
    </source>
</evidence>